<dbReference type="InterPro" id="IPR009081">
    <property type="entry name" value="PP-bd_ACP"/>
</dbReference>
<dbReference type="Gene3D" id="3.30.70.3290">
    <property type="match status" value="1"/>
</dbReference>
<evidence type="ECO:0000256" key="3">
    <source>
        <dbReference type="ARBA" id="ARBA00022679"/>
    </source>
</evidence>
<dbReference type="RefSeq" id="WP_327095420.1">
    <property type="nucleotide sequence ID" value="NZ_CP109149.1"/>
</dbReference>
<dbReference type="InterPro" id="IPR016036">
    <property type="entry name" value="Malonyl_transacylase_ACP-bd"/>
</dbReference>
<dbReference type="Gene3D" id="1.10.1200.10">
    <property type="entry name" value="ACP-like"/>
    <property type="match status" value="1"/>
</dbReference>
<dbReference type="SUPFAM" id="SSF52151">
    <property type="entry name" value="FabD/lysophospholipase-like"/>
    <property type="match status" value="1"/>
</dbReference>
<dbReference type="Pfam" id="PF08659">
    <property type="entry name" value="KR"/>
    <property type="match status" value="1"/>
</dbReference>
<evidence type="ECO:0000256" key="4">
    <source>
        <dbReference type="ARBA" id="ARBA00023268"/>
    </source>
</evidence>
<dbReference type="Pfam" id="PF00550">
    <property type="entry name" value="PP-binding"/>
    <property type="match status" value="1"/>
</dbReference>
<organism evidence="6 7">
    <name type="scientific">Nocardia vinacea</name>
    <dbReference type="NCBI Taxonomy" id="96468"/>
    <lineage>
        <taxon>Bacteria</taxon>
        <taxon>Bacillati</taxon>
        <taxon>Actinomycetota</taxon>
        <taxon>Actinomycetes</taxon>
        <taxon>Mycobacteriales</taxon>
        <taxon>Nocardiaceae</taxon>
        <taxon>Nocardia</taxon>
    </lineage>
</organism>
<dbReference type="Gene3D" id="3.40.50.720">
    <property type="entry name" value="NAD(P)-binding Rossmann-like Domain"/>
    <property type="match status" value="1"/>
</dbReference>
<proteinExistence type="predicted"/>
<dbReference type="InterPro" id="IPR001227">
    <property type="entry name" value="Ac_transferase_dom_sf"/>
</dbReference>
<dbReference type="InterPro" id="IPR016035">
    <property type="entry name" value="Acyl_Trfase/lysoPLipase"/>
</dbReference>
<gene>
    <name evidence="6" type="primary">nbtC</name>
    <name evidence="6" type="ORF">OG563_22685</name>
</gene>
<evidence type="ECO:0000256" key="1">
    <source>
        <dbReference type="ARBA" id="ARBA00022450"/>
    </source>
</evidence>
<accession>A0ABZ1Z5C0</accession>
<dbReference type="PANTHER" id="PTHR43775">
    <property type="entry name" value="FATTY ACID SYNTHASE"/>
    <property type="match status" value="1"/>
</dbReference>
<dbReference type="SUPFAM" id="SSF55048">
    <property type="entry name" value="Probable ACP-binding domain of malonyl-CoA ACP transacylase"/>
    <property type="match status" value="1"/>
</dbReference>
<sequence>MPDYRLPDGTVPVLLSSDTADGLRGEAAAILGYLDRHPGVTPDRVADMLFRTRMARRRRALAMVDNRDGLLDALRAIVAGAEHPAVVVADGVATARGIGFVFPGQGSQRPGMGKLFYEISPTFRRAVDNCTAIFEERFGHREPLHYLLGNEGQCEDHVRVLQPALMFQMYALAAMWRAAGVEPAATIGHSQGELAAGAVSGVMTLRDSVLAVTHRALAVDQLSPRGYSMAVLGMDRDQCEALLARHSGWAELSVVNSAHILAISGDRETIVDMVATATARGQFAREIRVAYPAHTSVVSEYREGLEAALGDEMSGPNFSATEIPCYGATLGTTITPDLRHDQYWYWNLRNRVRFDRAITAATADVDTFVEMSEHPMLQLAIQENLSTVRPDPARPQREFRVIGTSLRTAAGLGEFTRNLATVAVHDLNYRWDALRVESDSDTGRLPLRNFPNTVLNPQRLWASYRTETSAPVAPEHTATRLAERWVRLERRSLVAPRTMLVVDHTGQCAELAAALCTAAHNHGGGATVYDPDRPADTADYDSIVVLLPQLPELDGPAAVAELAQFYDAHWLPALDATVADCWLVTVGGEAAVADDPAPHLFHGAVSAGFRCIGLENIGTAFRHLDLDAADAGQAAKIVRALHAKDEPQLALRASGLYAKRLEVELEPSAGASDDAELEHVVIVGGTGTLGLKFAEYFAGRGARRITLLSRSGETDSVAGRLRVVRQLGTAEVAVVACDVSDEPSVRELATALADTPATMLVHAAVNYVRAELADVTAEKLFEMAASKIIGTDHLLRLLPLAAGARIVICSSAAATFGGRGQILYATVNRMLDVLAMRLRAAGTNAVAMQWGIWDLEGPLHSVGVDRIAAAGGQSMDPRDALAVGFTEHAEIGRPGNRIVMAADWSQLNDIISAVGWGPLLADVLARVEPAPPQAEPTIVAPAVVVVPEAVVPSAGSLSDQVRIELGKVMGADGLDAIDSSVPLVALGLDSLQALDFRKRVHAELNRDLPVAAILGGASLDDVVRLMADSNV</sequence>
<evidence type="ECO:0000313" key="6">
    <source>
        <dbReference type="EMBL" id="WUV50754.1"/>
    </source>
</evidence>
<dbReference type="SMART" id="SM00822">
    <property type="entry name" value="PKS_KR"/>
    <property type="match status" value="1"/>
</dbReference>
<dbReference type="PANTHER" id="PTHR43775:SF37">
    <property type="entry name" value="SI:DKEY-61P9.11"/>
    <property type="match status" value="1"/>
</dbReference>
<keyword evidence="4" id="KW-0511">Multifunctional enzyme</keyword>
<dbReference type="InterPro" id="IPR036736">
    <property type="entry name" value="ACP-like_sf"/>
</dbReference>
<dbReference type="Proteomes" id="UP001432062">
    <property type="component" value="Chromosome"/>
</dbReference>
<keyword evidence="1" id="KW-0596">Phosphopantetheine</keyword>
<dbReference type="InterPro" id="IPR057326">
    <property type="entry name" value="KR_dom"/>
</dbReference>
<dbReference type="SUPFAM" id="SSF51735">
    <property type="entry name" value="NAD(P)-binding Rossmann-fold domains"/>
    <property type="match status" value="2"/>
</dbReference>
<protein>
    <submittedName>
        <fullName evidence="6">Nocobactin polyketide synthase NbtC</fullName>
    </submittedName>
</protein>
<dbReference type="InterPro" id="IPR036291">
    <property type="entry name" value="NAD(P)-bd_dom_sf"/>
</dbReference>
<dbReference type="PROSITE" id="PS50075">
    <property type="entry name" value="CARRIER"/>
    <property type="match status" value="1"/>
</dbReference>
<dbReference type="SMART" id="SM00827">
    <property type="entry name" value="PKS_AT"/>
    <property type="match status" value="1"/>
</dbReference>
<dbReference type="CDD" id="cd05274">
    <property type="entry name" value="KR_FAS_SDR_x"/>
    <property type="match status" value="1"/>
</dbReference>
<evidence type="ECO:0000313" key="7">
    <source>
        <dbReference type="Proteomes" id="UP001432062"/>
    </source>
</evidence>
<dbReference type="SMART" id="SM00823">
    <property type="entry name" value="PKS_PP"/>
    <property type="match status" value="1"/>
</dbReference>
<keyword evidence="3" id="KW-0808">Transferase</keyword>
<name>A0ABZ1Z5C0_9NOCA</name>
<dbReference type="InterPro" id="IPR013968">
    <property type="entry name" value="PKS_KR"/>
</dbReference>
<dbReference type="NCBIfam" id="NF037941">
    <property type="entry name" value="PKS_NbtC"/>
    <property type="match status" value="1"/>
</dbReference>
<dbReference type="InterPro" id="IPR050091">
    <property type="entry name" value="PKS_NRPS_Biosynth_Enz"/>
</dbReference>
<evidence type="ECO:0000259" key="5">
    <source>
        <dbReference type="PROSITE" id="PS50075"/>
    </source>
</evidence>
<feature type="domain" description="Carrier" evidence="5">
    <location>
        <begin position="955"/>
        <end position="1030"/>
    </location>
</feature>
<keyword evidence="2" id="KW-0597">Phosphoprotein</keyword>
<dbReference type="Gene3D" id="3.40.366.10">
    <property type="entry name" value="Malonyl-Coenzyme A Acyl Carrier Protein, domain 2"/>
    <property type="match status" value="1"/>
</dbReference>
<dbReference type="Pfam" id="PF00698">
    <property type="entry name" value="Acyl_transf_1"/>
    <property type="match status" value="1"/>
</dbReference>
<dbReference type="InterPro" id="IPR014043">
    <property type="entry name" value="Acyl_transferase_dom"/>
</dbReference>
<reference evidence="6" key="1">
    <citation type="submission" date="2022-10" db="EMBL/GenBank/DDBJ databases">
        <title>The complete genomes of actinobacterial strains from the NBC collection.</title>
        <authorList>
            <person name="Joergensen T.S."/>
            <person name="Alvarez Arevalo M."/>
            <person name="Sterndorff E.B."/>
            <person name="Faurdal D."/>
            <person name="Vuksanovic O."/>
            <person name="Mourched A.-S."/>
            <person name="Charusanti P."/>
            <person name="Shaw S."/>
            <person name="Blin K."/>
            <person name="Weber T."/>
        </authorList>
    </citation>
    <scope>NUCLEOTIDE SEQUENCE</scope>
    <source>
        <strain evidence="6">NBC_01482</strain>
    </source>
</reference>
<evidence type="ECO:0000256" key="2">
    <source>
        <dbReference type="ARBA" id="ARBA00022553"/>
    </source>
</evidence>
<dbReference type="SUPFAM" id="SSF47336">
    <property type="entry name" value="ACP-like"/>
    <property type="match status" value="1"/>
</dbReference>
<dbReference type="InterPro" id="IPR020806">
    <property type="entry name" value="PKS_PP-bd"/>
</dbReference>
<keyword evidence="7" id="KW-1185">Reference proteome</keyword>
<dbReference type="EMBL" id="CP109441">
    <property type="protein sequence ID" value="WUV50754.1"/>
    <property type="molecule type" value="Genomic_DNA"/>
</dbReference>